<evidence type="ECO:0000313" key="2">
    <source>
        <dbReference type="Proteomes" id="UP001432027"/>
    </source>
</evidence>
<feature type="non-terminal residue" evidence="1">
    <location>
        <position position="84"/>
    </location>
</feature>
<dbReference type="Proteomes" id="UP001432027">
    <property type="component" value="Unassembled WGS sequence"/>
</dbReference>
<name>A0AAV5T387_9BILA</name>
<reference evidence="1" key="1">
    <citation type="submission" date="2023-10" db="EMBL/GenBank/DDBJ databases">
        <title>Genome assembly of Pristionchus species.</title>
        <authorList>
            <person name="Yoshida K."/>
            <person name="Sommer R.J."/>
        </authorList>
    </citation>
    <scope>NUCLEOTIDE SEQUENCE</scope>
    <source>
        <strain evidence="1">RS0144</strain>
    </source>
</reference>
<protein>
    <submittedName>
        <fullName evidence="1">Uncharacterized protein</fullName>
    </submittedName>
</protein>
<sequence>PFLHQFLNIRHFLGVMNTHRGTSSMQFLYILDPFIDFLFVLIRPLQLLHRNCIGFDVLLVHVLDGSPHLHIHNDGITLFHCGFI</sequence>
<accession>A0AAV5T387</accession>
<keyword evidence="2" id="KW-1185">Reference proteome</keyword>
<dbReference type="EMBL" id="BTSX01000003">
    <property type="protein sequence ID" value="GMS88658.1"/>
    <property type="molecule type" value="Genomic_DNA"/>
</dbReference>
<organism evidence="1 2">
    <name type="scientific">Pristionchus entomophagus</name>
    <dbReference type="NCBI Taxonomy" id="358040"/>
    <lineage>
        <taxon>Eukaryota</taxon>
        <taxon>Metazoa</taxon>
        <taxon>Ecdysozoa</taxon>
        <taxon>Nematoda</taxon>
        <taxon>Chromadorea</taxon>
        <taxon>Rhabditida</taxon>
        <taxon>Rhabditina</taxon>
        <taxon>Diplogasteromorpha</taxon>
        <taxon>Diplogasteroidea</taxon>
        <taxon>Neodiplogasteridae</taxon>
        <taxon>Pristionchus</taxon>
    </lineage>
</organism>
<gene>
    <name evidence="1" type="ORF">PENTCL1PPCAC_10833</name>
</gene>
<feature type="non-terminal residue" evidence="1">
    <location>
        <position position="1"/>
    </location>
</feature>
<proteinExistence type="predicted"/>
<comment type="caution">
    <text evidence="1">The sequence shown here is derived from an EMBL/GenBank/DDBJ whole genome shotgun (WGS) entry which is preliminary data.</text>
</comment>
<evidence type="ECO:0000313" key="1">
    <source>
        <dbReference type="EMBL" id="GMS88658.1"/>
    </source>
</evidence>
<dbReference type="AlphaFoldDB" id="A0AAV5T387"/>